<protein>
    <recommendedName>
        <fullName evidence="5">Transposase</fullName>
    </recommendedName>
</protein>
<keyword evidence="4" id="KW-1185">Reference proteome</keyword>
<evidence type="ECO:0000259" key="2">
    <source>
        <dbReference type="Pfam" id="PF05598"/>
    </source>
</evidence>
<dbReference type="GO" id="GO:0006313">
    <property type="term" value="P:DNA transposition"/>
    <property type="evidence" value="ECO:0007669"/>
    <property type="project" value="InterPro"/>
</dbReference>
<dbReference type="PANTHER" id="PTHR33408">
    <property type="entry name" value="TRANSPOSASE"/>
    <property type="match status" value="1"/>
</dbReference>
<dbReference type="InterPro" id="IPR012337">
    <property type="entry name" value="RNaseH-like_sf"/>
</dbReference>
<sequence length="398" mass="45785">MRKTIQNTFADLTIASMISPDDPLKILFDSIDFSFIYKLCSSKYHNTGRQGYNPQSLFKALLLIYLGYASSERELAKRLMFDGRLCWLCGFSYGNTPKHNTFHYFRERLGEETFHEILLNLIAQALCLLKSKNLKLSIDSSHIEAFASDKDAEWGYKSKDFSFYGYKIHLEVIATPLPIPVAVKVTEANKWDGHCLIELTDSARKQIEKKVKTVKAVVADAGYDSIENAKYLLENNIMPYIAENPRGRKNSIDAGLIRVTTEGRFLCPGSVELCYWGREHKRGRVKFRCGLFKQKGEGCLFRQICYKKSDYGPSFYFKEDIDIQNVMKAIRRKKTFKETYKSRTVIERVFNVLKGIHKLCDLRFRGIRKVSSHIFMSLTAYLSRVIAGLKAKEELIAV</sequence>
<dbReference type="EMBL" id="BSDX01000001">
    <property type="protein sequence ID" value="GLI52582.1"/>
    <property type="molecule type" value="Genomic_DNA"/>
</dbReference>
<feature type="domain" description="Transposase InsH N-terminal" evidence="2">
    <location>
        <begin position="15"/>
        <end position="108"/>
    </location>
</feature>
<evidence type="ECO:0000313" key="4">
    <source>
        <dbReference type="Proteomes" id="UP001144297"/>
    </source>
</evidence>
<accession>A0A9W6GEX5</accession>
<reference evidence="3" key="1">
    <citation type="submission" date="2022-12" db="EMBL/GenBank/DDBJ databases">
        <title>Reference genome sequencing for broad-spectrum identification of bacterial and archaeal isolates by mass spectrometry.</title>
        <authorList>
            <person name="Sekiguchi Y."/>
            <person name="Tourlousse D.M."/>
        </authorList>
    </citation>
    <scope>NUCLEOTIDE SEQUENCE</scope>
    <source>
        <strain evidence="3">TSL-P1</strain>
    </source>
</reference>
<organism evidence="3 4">
    <name type="scientific">Thermodesulfovibrio yellowstonii</name>
    <dbReference type="NCBI Taxonomy" id="28262"/>
    <lineage>
        <taxon>Bacteria</taxon>
        <taxon>Pseudomonadati</taxon>
        <taxon>Nitrospirota</taxon>
        <taxon>Thermodesulfovibrionia</taxon>
        <taxon>Thermodesulfovibrionales</taxon>
        <taxon>Thermodesulfovibrionaceae</taxon>
        <taxon>Thermodesulfovibrio</taxon>
    </lineage>
</organism>
<dbReference type="AlphaFoldDB" id="A0A9W6GEX5"/>
<dbReference type="InterPro" id="IPR008490">
    <property type="entry name" value="Transposase_InsH_N"/>
</dbReference>
<dbReference type="SUPFAM" id="SSF53098">
    <property type="entry name" value="Ribonuclease H-like"/>
    <property type="match status" value="1"/>
</dbReference>
<evidence type="ECO:0000313" key="3">
    <source>
        <dbReference type="EMBL" id="GLI52582.1"/>
    </source>
</evidence>
<evidence type="ECO:0000259" key="1">
    <source>
        <dbReference type="Pfam" id="PF01609"/>
    </source>
</evidence>
<dbReference type="Proteomes" id="UP001144297">
    <property type="component" value="Unassembled WGS sequence"/>
</dbReference>
<dbReference type="PANTHER" id="PTHR33408:SF2">
    <property type="entry name" value="TRANSPOSASE DDE DOMAIN-CONTAINING PROTEIN"/>
    <property type="match status" value="1"/>
</dbReference>
<dbReference type="GO" id="GO:0003677">
    <property type="term" value="F:DNA binding"/>
    <property type="evidence" value="ECO:0007669"/>
    <property type="project" value="InterPro"/>
</dbReference>
<evidence type="ECO:0008006" key="5">
    <source>
        <dbReference type="Google" id="ProtNLM"/>
    </source>
</evidence>
<name>A0A9W6GEX5_9BACT</name>
<proteinExistence type="predicted"/>
<dbReference type="Pfam" id="PF05598">
    <property type="entry name" value="DUF772"/>
    <property type="match status" value="1"/>
</dbReference>
<dbReference type="InterPro" id="IPR002559">
    <property type="entry name" value="Transposase_11"/>
</dbReference>
<comment type="caution">
    <text evidence="3">The sequence shown here is derived from an EMBL/GenBank/DDBJ whole genome shotgun (WGS) entry which is preliminary data.</text>
</comment>
<feature type="domain" description="Transposase IS4-like" evidence="1">
    <location>
        <begin position="135"/>
        <end position="382"/>
    </location>
</feature>
<gene>
    <name evidence="3" type="ORF">TISLANDTSLP1_02750</name>
</gene>
<dbReference type="GO" id="GO:0004803">
    <property type="term" value="F:transposase activity"/>
    <property type="evidence" value="ECO:0007669"/>
    <property type="project" value="InterPro"/>
</dbReference>
<dbReference type="Pfam" id="PF01609">
    <property type="entry name" value="DDE_Tnp_1"/>
    <property type="match status" value="1"/>
</dbReference>